<dbReference type="EMBL" id="NAJO01000058">
    <property type="protein sequence ID" value="OQN97031.1"/>
    <property type="molecule type" value="Genomic_DNA"/>
</dbReference>
<organism evidence="3 4">
    <name type="scientific">Cryoendolithus antarcticus</name>
    <dbReference type="NCBI Taxonomy" id="1507870"/>
    <lineage>
        <taxon>Eukaryota</taxon>
        <taxon>Fungi</taxon>
        <taxon>Dikarya</taxon>
        <taxon>Ascomycota</taxon>
        <taxon>Pezizomycotina</taxon>
        <taxon>Dothideomycetes</taxon>
        <taxon>Dothideomycetidae</taxon>
        <taxon>Cladosporiales</taxon>
        <taxon>Cladosporiaceae</taxon>
        <taxon>Cryoendolithus</taxon>
    </lineage>
</organism>
<dbReference type="STRING" id="1507870.A0A1V8SDW8"/>
<name>A0A1V8SDW8_9PEZI</name>
<dbReference type="InParanoid" id="A0A1V8SDW8"/>
<sequence length="261" mass="26985">MAVLKVFYSLGMLCMSSQFVHAAECPSGGLQTAASILSDYAPAQSFCSSRFPLQTTTSTVTADPSTILMTVSTDLRQTTVSASTVTVTAPAQTSMVTAVIVTITTTDATLNVPTVITETVSVTVTVTRNAKRDAAPNTPAKTITTTTNVITKSTSAAMTSTRSSTNTSRPLSTTTTSSSRSPKEAAWSSVLSQASSIIGAICTCIESRPTAVITVSYSADTAKTVKVGSLGNHADARKTIPRTISLVTATTYTAQTATITV</sequence>
<feature type="chain" id="PRO_5013274864" evidence="2">
    <location>
        <begin position="23"/>
        <end position="261"/>
    </location>
</feature>
<keyword evidence="2" id="KW-0732">Signal</keyword>
<keyword evidence="4" id="KW-1185">Reference proteome</keyword>
<evidence type="ECO:0000256" key="1">
    <source>
        <dbReference type="SAM" id="MobiDB-lite"/>
    </source>
</evidence>
<gene>
    <name evidence="3" type="ORF">B0A48_16835</name>
</gene>
<feature type="compositionally biased region" description="Low complexity" evidence="1">
    <location>
        <begin position="153"/>
        <end position="180"/>
    </location>
</feature>
<accession>A0A1V8SDW8</accession>
<reference evidence="4" key="1">
    <citation type="submission" date="2017-03" db="EMBL/GenBank/DDBJ databases">
        <title>Genomes of endolithic fungi from Antarctica.</title>
        <authorList>
            <person name="Coleine C."/>
            <person name="Masonjones S."/>
            <person name="Stajich J.E."/>
        </authorList>
    </citation>
    <scope>NUCLEOTIDE SEQUENCE [LARGE SCALE GENOMIC DNA]</scope>
    <source>
        <strain evidence="4">CCFEE 5527</strain>
    </source>
</reference>
<protein>
    <submittedName>
        <fullName evidence="3">Uncharacterized protein</fullName>
    </submittedName>
</protein>
<comment type="caution">
    <text evidence="3">The sequence shown here is derived from an EMBL/GenBank/DDBJ whole genome shotgun (WGS) entry which is preliminary data.</text>
</comment>
<proteinExistence type="predicted"/>
<evidence type="ECO:0000313" key="3">
    <source>
        <dbReference type="EMBL" id="OQN97031.1"/>
    </source>
</evidence>
<dbReference type="AlphaFoldDB" id="A0A1V8SDW8"/>
<dbReference type="Proteomes" id="UP000192596">
    <property type="component" value="Unassembled WGS sequence"/>
</dbReference>
<feature type="signal peptide" evidence="2">
    <location>
        <begin position="1"/>
        <end position="22"/>
    </location>
</feature>
<feature type="region of interest" description="Disordered" evidence="1">
    <location>
        <begin position="153"/>
        <end position="183"/>
    </location>
</feature>
<evidence type="ECO:0000313" key="4">
    <source>
        <dbReference type="Proteomes" id="UP000192596"/>
    </source>
</evidence>
<evidence type="ECO:0000256" key="2">
    <source>
        <dbReference type="SAM" id="SignalP"/>
    </source>
</evidence>